<dbReference type="Proteomes" id="UP000008637">
    <property type="component" value="Chromosome"/>
</dbReference>
<reference evidence="1 2" key="1">
    <citation type="journal article" date="2011" name="J. Bacteriol.">
        <title>Complete genome sequence of Mycoplasma haemofelis, a hemotropic mycoplasma.</title>
        <authorList>
            <person name="Barker E.N."/>
            <person name="Helps C.R."/>
            <person name="Peters I.R."/>
            <person name="Darby A.C."/>
            <person name="Radford A.D."/>
            <person name="Tasker S."/>
        </authorList>
    </citation>
    <scope>NUCLEOTIDE SEQUENCE [LARGE SCALE GENOMIC DNA]</scope>
    <source>
        <strain evidence="1 2">Langford 1</strain>
    </source>
</reference>
<dbReference type="EMBL" id="FR773153">
    <property type="protein sequence ID" value="CBY93382.1"/>
    <property type="molecule type" value="Genomic_DNA"/>
</dbReference>
<organism evidence="1 2">
    <name type="scientific">Mycoplasma haemofelis (strain Langford 1)</name>
    <name type="common">Haemobartonella felis</name>
    <dbReference type="NCBI Taxonomy" id="941640"/>
    <lineage>
        <taxon>Bacteria</taxon>
        <taxon>Bacillati</taxon>
        <taxon>Mycoplasmatota</taxon>
        <taxon>Mollicutes</taxon>
        <taxon>Mycoplasmataceae</taxon>
        <taxon>Mycoplasma</taxon>
    </lineage>
</organism>
<dbReference type="HOGENOM" id="CLU_106673_0_0_14"/>
<sequence>MRVELSKDQQSLTFTKETQDLWKELVLFCRKMNKKVSKGNGLSRREIRNIGWCNNSKDGYIPVNKKMSKRSYWADLLVRAKYKDSDFKFWGELADKKHEYTAKLHDLVQLKGYYTENLMRETKAKCDVFRERFKDPKSKFAEKDIEVADLCRSSYSK</sequence>
<protein>
    <submittedName>
        <fullName evidence="1">Uncharacterized protein</fullName>
    </submittedName>
</protein>
<gene>
    <name evidence="1" type="ORF">HF1_13740</name>
</gene>
<dbReference type="KEGG" id="mha:HF1_13740"/>
<accession>E8ZJR1</accession>
<keyword evidence="2" id="KW-1185">Reference proteome</keyword>
<evidence type="ECO:0000313" key="1">
    <source>
        <dbReference type="EMBL" id="CBY93382.1"/>
    </source>
</evidence>
<name>E8ZJR1_MYCHL</name>
<proteinExistence type="predicted"/>
<evidence type="ECO:0000313" key="2">
    <source>
        <dbReference type="Proteomes" id="UP000008637"/>
    </source>
</evidence>
<dbReference type="AlphaFoldDB" id="E8ZJR1"/>